<feature type="compositionally biased region" description="Low complexity" evidence="9">
    <location>
        <begin position="142"/>
        <end position="153"/>
    </location>
</feature>
<evidence type="ECO:0000256" key="5">
    <source>
        <dbReference type="ARBA" id="ARBA00023015"/>
    </source>
</evidence>
<dbReference type="eggNOG" id="ENOG502S2AR">
    <property type="taxonomic scope" value="Eukaryota"/>
</dbReference>
<dbReference type="Proteomes" id="UP000016931">
    <property type="component" value="Unassembled WGS sequence"/>
</dbReference>
<proteinExistence type="predicted"/>
<dbReference type="PANTHER" id="PTHR46179">
    <property type="entry name" value="ZINC FINGER PROTEIN"/>
    <property type="match status" value="1"/>
</dbReference>
<dbReference type="InterPro" id="IPR051061">
    <property type="entry name" value="Zinc_finger_trans_reg"/>
</dbReference>
<dbReference type="Gene3D" id="3.30.160.60">
    <property type="entry name" value="Classic Zinc Finger"/>
    <property type="match status" value="1"/>
</dbReference>
<feature type="domain" description="C2H2-type" evidence="10">
    <location>
        <begin position="402"/>
        <end position="424"/>
    </location>
</feature>
<keyword evidence="7" id="KW-0539">Nucleus</keyword>
<dbReference type="PANTHER" id="PTHR46179:SF13">
    <property type="entry name" value="C2H2-TYPE DOMAIN-CONTAINING PROTEIN"/>
    <property type="match status" value="1"/>
</dbReference>
<dbReference type="STRING" id="692275.N1QND0"/>
<evidence type="ECO:0000256" key="6">
    <source>
        <dbReference type="ARBA" id="ARBA00023163"/>
    </source>
</evidence>
<comment type="subcellular location">
    <subcellularLocation>
        <location evidence="1">Nucleus</location>
    </subcellularLocation>
</comment>
<evidence type="ECO:0000256" key="3">
    <source>
        <dbReference type="ARBA" id="ARBA00022771"/>
    </source>
</evidence>
<feature type="region of interest" description="Disordered" evidence="9">
    <location>
        <begin position="125"/>
        <end position="183"/>
    </location>
</feature>
<dbReference type="GO" id="GO:0005634">
    <property type="term" value="C:nucleus"/>
    <property type="evidence" value="ECO:0007669"/>
    <property type="project" value="UniProtKB-SubCell"/>
</dbReference>
<dbReference type="InterPro" id="IPR013087">
    <property type="entry name" value="Znf_C2H2_type"/>
</dbReference>
<dbReference type="InterPro" id="IPR036236">
    <property type="entry name" value="Znf_C2H2_sf"/>
</dbReference>
<keyword evidence="2" id="KW-0479">Metal-binding</keyword>
<dbReference type="EMBL" id="KB456260">
    <property type="protein sequence ID" value="EMF17174.1"/>
    <property type="molecule type" value="Genomic_DNA"/>
</dbReference>
<protein>
    <recommendedName>
        <fullName evidence="10">C2H2-type domain-containing protein</fullName>
    </recommendedName>
</protein>
<evidence type="ECO:0000256" key="8">
    <source>
        <dbReference type="PROSITE-ProRule" id="PRU00042"/>
    </source>
</evidence>
<dbReference type="PROSITE" id="PS00028">
    <property type="entry name" value="ZINC_FINGER_C2H2_1"/>
    <property type="match status" value="1"/>
</dbReference>
<dbReference type="SMART" id="SM00355">
    <property type="entry name" value="ZnF_C2H2"/>
    <property type="match status" value="3"/>
</dbReference>
<feature type="region of interest" description="Disordered" evidence="9">
    <location>
        <begin position="510"/>
        <end position="561"/>
    </location>
</feature>
<accession>N1QND0</accession>
<dbReference type="PROSITE" id="PS50157">
    <property type="entry name" value="ZINC_FINGER_C2H2_2"/>
    <property type="match status" value="1"/>
</dbReference>
<feature type="compositionally biased region" description="Low complexity" evidence="9">
    <location>
        <begin position="163"/>
        <end position="183"/>
    </location>
</feature>
<dbReference type="HOGENOM" id="CLU_008243_0_0_1"/>
<keyword evidence="6" id="KW-0804">Transcription</keyword>
<keyword evidence="3 8" id="KW-0863">Zinc-finger</keyword>
<dbReference type="OrthoDB" id="9368434at2759"/>
<organism evidence="11 12">
    <name type="scientific">Sphaerulina musiva (strain SO2202)</name>
    <name type="common">Poplar stem canker fungus</name>
    <name type="synonym">Septoria musiva</name>
    <dbReference type="NCBI Taxonomy" id="692275"/>
    <lineage>
        <taxon>Eukaryota</taxon>
        <taxon>Fungi</taxon>
        <taxon>Dikarya</taxon>
        <taxon>Ascomycota</taxon>
        <taxon>Pezizomycotina</taxon>
        <taxon>Dothideomycetes</taxon>
        <taxon>Dothideomycetidae</taxon>
        <taxon>Mycosphaerellales</taxon>
        <taxon>Mycosphaerellaceae</taxon>
        <taxon>Sphaerulina</taxon>
    </lineage>
</organism>
<keyword evidence="4" id="KW-0862">Zinc</keyword>
<feature type="region of interest" description="Disordered" evidence="9">
    <location>
        <begin position="1"/>
        <end position="21"/>
    </location>
</feature>
<evidence type="ECO:0000256" key="1">
    <source>
        <dbReference type="ARBA" id="ARBA00004123"/>
    </source>
</evidence>
<dbReference type="SUPFAM" id="SSF57667">
    <property type="entry name" value="beta-beta-alpha zinc fingers"/>
    <property type="match status" value="1"/>
</dbReference>
<evidence type="ECO:0000259" key="10">
    <source>
        <dbReference type="PROSITE" id="PS50157"/>
    </source>
</evidence>
<evidence type="ECO:0000256" key="9">
    <source>
        <dbReference type="SAM" id="MobiDB-lite"/>
    </source>
</evidence>
<evidence type="ECO:0000256" key="4">
    <source>
        <dbReference type="ARBA" id="ARBA00022833"/>
    </source>
</evidence>
<sequence>MSAPASSHPRRRPARQCDPAETLLDSFQNLSIRKGDTYHPTSNTSKSSFWDPLESRLATPAMPMRSSTSPQSLEDLLLGAGERRLTQLLGRVDKAVAAKSKIALGNALSESEVLPVPTFVVDQAPEQERAPKTRTRHHSHSSDSGIGSSIADSTESISTAKISSRPTTDAPSSPDSPSFSSISEAADEERCLSKYAAEQIHKHIVQPILREDALSDFHDLIKTVPTSIDDKDIRTLRDLEKRLIFLAPEHSLSPSKYLRFCERTIRVLHTTVTTLHESDQRARNERPYTQGYFLDLVEQIRRYASILAATREQQAKGDKPESMDSTKDPIVSLHGGLSHNGKPAELVHTTPEGKLISLASGEAISDEDLESAAMKRPALDVHEDDATRSMARRKKNAKPEIHTCELCTKQFKRPCDLTKHVKTHERPWKCSEVDCKYHEFGWPTEKERERHMNDKHSSAPSLYHCMFKPCPYTSKRESNCKQHMEKAHGWDYVRSKSNGKGKVQNVVRLPHGSVPPSPSSTMLTPLTPIAPSPSTLSYGESSRRSSMAPPPLAGPSTSNTISYGNTPAADFLGHFNMDHTGNFDFNDMTNFRTSAFPITPALSDDLGTSASVSTHSGAHYPNSIFGDLSPNQFTFDNNDFAFPANWHPVQTPDSSIAGPGSSATHISPAAHMEQSFNEDAVMEDTYGDFSNGPARDFTLFGSNVPAETSGDMFPSVSSWGNVDHMGMNFATPPSLPNGNTNAALAELFPELSEGSSKTSFEAVEL</sequence>
<dbReference type="GO" id="GO:0008270">
    <property type="term" value="F:zinc ion binding"/>
    <property type="evidence" value="ECO:0007669"/>
    <property type="project" value="UniProtKB-KW"/>
</dbReference>
<dbReference type="AlphaFoldDB" id="N1QND0"/>
<evidence type="ECO:0000256" key="7">
    <source>
        <dbReference type="ARBA" id="ARBA00023242"/>
    </source>
</evidence>
<evidence type="ECO:0000256" key="2">
    <source>
        <dbReference type="ARBA" id="ARBA00022723"/>
    </source>
</evidence>
<keyword evidence="12" id="KW-1185">Reference proteome</keyword>
<dbReference type="GeneID" id="27900684"/>
<reference evidence="11 12" key="1">
    <citation type="journal article" date="2012" name="PLoS Pathog.">
        <title>Diverse lifestyles and strategies of plant pathogenesis encoded in the genomes of eighteen Dothideomycetes fungi.</title>
        <authorList>
            <person name="Ohm R.A."/>
            <person name="Feau N."/>
            <person name="Henrissat B."/>
            <person name="Schoch C.L."/>
            <person name="Horwitz B.A."/>
            <person name="Barry K.W."/>
            <person name="Condon B.J."/>
            <person name="Copeland A.C."/>
            <person name="Dhillon B."/>
            <person name="Glaser F."/>
            <person name="Hesse C.N."/>
            <person name="Kosti I."/>
            <person name="LaButti K."/>
            <person name="Lindquist E.A."/>
            <person name="Lucas S."/>
            <person name="Salamov A.A."/>
            <person name="Bradshaw R.E."/>
            <person name="Ciuffetti L."/>
            <person name="Hamelin R.C."/>
            <person name="Kema G.H.J."/>
            <person name="Lawrence C."/>
            <person name="Scott J.A."/>
            <person name="Spatafora J.W."/>
            <person name="Turgeon B.G."/>
            <person name="de Wit P.J.G.M."/>
            <person name="Zhong S."/>
            <person name="Goodwin S.B."/>
            <person name="Grigoriev I.V."/>
        </authorList>
    </citation>
    <scope>NUCLEOTIDE SEQUENCE [LARGE SCALE GENOMIC DNA]</scope>
    <source>
        <strain evidence="11 12">SO2202</strain>
    </source>
</reference>
<keyword evidence="5" id="KW-0805">Transcription regulation</keyword>
<evidence type="ECO:0000313" key="12">
    <source>
        <dbReference type="Proteomes" id="UP000016931"/>
    </source>
</evidence>
<dbReference type="OMA" id="PMDINQK"/>
<dbReference type="GO" id="GO:0006357">
    <property type="term" value="P:regulation of transcription by RNA polymerase II"/>
    <property type="evidence" value="ECO:0007669"/>
    <property type="project" value="TreeGrafter"/>
</dbReference>
<evidence type="ECO:0000313" key="11">
    <source>
        <dbReference type="EMBL" id="EMF17174.1"/>
    </source>
</evidence>
<dbReference type="RefSeq" id="XP_016765295.1">
    <property type="nucleotide sequence ID" value="XM_016903547.1"/>
</dbReference>
<gene>
    <name evidence="11" type="ORF">SEPMUDRAFT_146274</name>
</gene>
<name>N1QND0_SPHMS</name>